<dbReference type="SUPFAM" id="SSF56672">
    <property type="entry name" value="DNA/RNA polymerases"/>
    <property type="match status" value="1"/>
</dbReference>
<dbReference type="Proteomes" id="UP001151760">
    <property type="component" value="Unassembled WGS sequence"/>
</dbReference>
<keyword evidence="6" id="KW-1185">Reference proteome</keyword>
<feature type="region of interest" description="Disordered" evidence="2">
    <location>
        <begin position="398"/>
        <end position="432"/>
    </location>
</feature>
<evidence type="ECO:0000313" key="6">
    <source>
        <dbReference type="Proteomes" id="UP001151760"/>
    </source>
</evidence>
<evidence type="ECO:0000259" key="4">
    <source>
        <dbReference type="Pfam" id="PF17919"/>
    </source>
</evidence>
<dbReference type="PANTHER" id="PTHR37984:SF5">
    <property type="entry name" value="PROTEIN NYNRIN-LIKE"/>
    <property type="match status" value="1"/>
</dbReference>
<protein>
    <submittedName>
        <fullName evidence="5">Reverse transcriptase domain-containing protein</fullName>
    </submittedName>
</protein>
<comment type="caution">
    <text evidence="5">The sequence shown here is derived from an EMBL/GenBank/DDBJ whole genome shotgun (WGS) entry which is preliminary data.</text>
</comment>
<evidence type="ECO:0000313" key="5">
    <source>
        <dbReference type="EMBL" id="GJS85422.1"/>
    </source>
</evidence>
<dbReference type="InterPro" id="IPR050951">
    <property type="entry name" value="Retrovirus_Pol_polyprotein"/>
</dbReference>
<feature type="domain" description="Reverse transcriptase" evidence="3">
    <location>
        <begin position="83"/>
        <end position="154"/>
    </location>
</feature>
<dbReference type="Pfam" id="PF17919">
    <property type="entry name" value="RT_RNaseH_2"/>
    <property type="match status" value="1"/>
</dbReference>
<evidence type="ECO:0000259" key="3">
    <source>
        <dbReference type="Pfam" id="PF00078"/>
    </source>
</evidence>
<keyword evidence="5" id="KW-0695">RNA-directed DNA polymerase</keyword>
<keyword evidence="1" id="KW-0511">Multifunctional enzyme</keyword>
<gene>
    <name evidence="5" type="ORF">Tco_0751963</name>
</gene>
<evidence type="ECO:0000256" key="1">
    <source>
        <dbReference type="ARBA" id="ARBA00023268"/>
    </source>
</evidence>
<name>A0ABQ4Z8S5_9ASTR</name>
<accession>A0ABQ4Z8S5</accession>
<organism evidence="5 6">
    <name type="scientific">Tanacetum coccineum</name>
    <dbReference type="NCBI Taxonomy" id="301880"/>
    <lineage>
        <taxon>Eukaryota</taxon>
        <taxon>Viridiplantae</taxon>
        <taxon>Streptophyta</taxon>
        <taxon>Embryophyta</taxon>
        <taxon>Tracheophyta</taxon>
        <taxon>Spermatophyta</taxon>
        <taxon>Magnoliopsida</taxon>
        <taxon>eudicotyledons</taxon>
        <taxon>Gunneridae</taxon>
        <taxon>Pentapetalae</taxon>
        <taxon>asterids</taxon>
        <taxon>campanulids</taxon>
        <taxon>Asterales</taxon>
        <taxon>Asteraceae</taxon>
        <taxon>Asteroideae</taxon>
        <taxon>Anthemideae</taxon>
        <taxon>Anthemidinae</taxon>
        <taxon>Tanacetum</taxon>
    </lineage>
</organism>
<dbReference type="GO" id="GO:0003964">
    <property type="term" value="F:RNA-directed DNA polymerase activity"/>
    <property type="evidence" value="ECO:0007669"/>
    <property type="project" value="UniProtKB-KW"/>
</dbReference>
<dbReference type="InterPro" id="IPR041577">
    <property type="entry name" value="RT_RNaseH_2"/>
</dbReference>
<dbReference type="Pfam" id="PF00078">
    <property type="entry name" value="RVT_1"/>
    <property type="match status" value="1"/>
</dbReference>
<dbReference type="EMBL" id="BQNB010011048">
    <property type="protein sequence ID" value="GJS85422.1"/>
    <property type="molecule type" value="Genomic_DNA"/>
</dbReference>
<dbReference type="Gene3D" id="3.30.70.270">
    <property type="match status" value="1"/>
</dbReference>
<sequence>MEDDFKPAVQHQRRVNPKIHEVSPLHCVPKKGGIIVVENEDNELIPTRLVTGWHICIDYRKLNDATRKDHFPLPFMDQMLERTFQRCMMAIFHDMIEETMEVFMDDFSVFGDSFSSCLSNLDKMLKWCEDTNLVLNWEKCHYMVKEGIVLGHKISKFGIEVDRAKVDVIAKLPHPTSVKGVQSFLECIEAFNILKKKLTEAPILVTPDWDLPFEIMCDASDYAVGAVLGQRKTKHFQPIHYASKTMTDAQAHYTTTDKVECSDPEDDIDEIDAFLAMKVFSNFKEGYIDSEGDVIFLENLLSDDTTHNLSLEVISDHEPKQNETDHDISITFYPRSDPLHHEFTGELLTLPSRIENVHTNPSSIIESLPVSLIPVKDSDPIQEEIDIFLVPDDLIPPAVENDDFEDEDNSTFLPKNESSILEPSSPRPPPEPPDVCLNFKPDTAMKNDEDFNQGEIVLSLNVEDVNSFTFVIWTFLLFFTYPEDSPVILSLRSEDTVFDPSISTFHFSLKPVPFALPKDE</sequence>
<dbReference type="InterPro" id="IPR043128">
    <property type="entry name" value="Rev_trsase/Diguanyl_cyclase"/>
</dbReference>
<dbReference type="CDD" id="cd01647">
    <property type="entry name" value="RT_LTR"/>
    <property type="match status" value="1"/>
</dbReference>
<dbReference type="PANTHER" id="PTHR37984">
    <property type="entry name" value="PROTEIN CBG26694"/>
    <property type="match status" value="1"/>
</dbReference>
<feature type="compositionally biased region" description="Acidic residues" evidence="2">
    <location>
        <begin position="400"/>
        <end position="409"/>
    </location>
</feature>
<dbReference type="InterPro" id="IPR000477">
    <property type="entry name" value="RT_dom"/>
</dbReference>
<keyword evidence="5" id="KW-0808">Transferase</keyword>
<reference evidence="5" key="1">
    <citation type="journal article" date="2022" name="Int. J. Mol. Sci.">
        <title>Draft Genome of Tanacetum Coccineum: Genomic Comparison of Closely Related Tanacetum-Family Plants.</title>
        <authorList>
            <person name="Yamashiro T."/>
            <person name="Shiraishi A."/>
            <person name="Nakayama K."/>
            <person name="Satake H."/>
        </authorList>
    </citation>
    <scope>NUCLEOTIDE SEQUENCE</scope>
</reference>
<proteinExistence type="predicted"/>
<evidence type="ECO:0000256" key="2">
    <source>
        <dbReference type="SAM" id="MobiDB-lite"/>
    </source>
</evidence>
<reference evidence="5" key="2">
    <citation type="submission" date="2022-01" db="EMBL/GenBank/DDBJ databases">
        <authorList>
            <person name="Yamashiro T."/>
            <person name="Shiraishi A."/>
            <person name="Satake H."/>
            <person name="Nakayama K."/>
        </authorList>
    </citation>
    <scope>NUCLEOTIDE SEQUENCE</scope>
</reference>
<dbReference type="InterPro" id="IPR043502">
    <property type="entry name" value="DNA/RNA_pol_sf"/>
</dbReference>
<keyword evidence="5" id="KW-0548">Nucleotidyltransferase</keyword>
<feature type="domain" description="Reverse transcriptase/retrotransposon-derived protein RNase H-like" evidence="4">
    <location>
        <begin position="186"/>
        <end position="258"/>
    </location>
</feature>